<dbReference type="Proteomes" id="UP001107961">
    <property type="component" value="Unassembled WGS sequence"/>
</dbReference>
<name>A0A9Q3W6F2_9GAMM</name>
<keyword evidence="3" id="KW-1185">Reference proteome</keyword>
<dbReference type="AlphaFoldDB" id="A0A9Q3W6F2"/>
<dbReference type="RefSeq" id="WP_233925809.1">
    <property type="nucleotide sequence ID" value="NZ_JAJVKT010000010.1"/>
</dbReference>
<accession>A0A9Q3W6F2</accession>
<evidence type="ECO:0000313" key="2">
    <source>
        <dbReference type="EMBL" id="MCE7508898.1"/>
    </source>
</evidence>
<gene>
    <name evidence="2" type="ORF">LZG35_09640</name>
</gene>
<sequence>MRWSRKARILLATLALYSLSAAADDPLRVRVISDQPQQRGAFLLALEQVPPVLPWSLVESGADVTLALGAAPFRRAVEEGGPVLGVSVPPAVVDEARRRDCQCSAIWSGVSLEQQLRLIEILFPGVSRVGVLYGPDSAWQPLPSAATASLQLDWMPVSSAAGIGPLLRRYLPQWDLLLLPEDETLFNAGTAKLILLSGYRQRVPVVGPGQGFVNAGSVASVHSSLPALARQTLRWLDQWRRQGHWPSPDFVEHSSISVNEHVARAYNLPLWEPRALQRKWEEQP</sequence>
<evidence type="ECO:0000313" key="3">
    <source>
        <dbReference type="Proteomes" id="UP001107961"/>
    </source>
</evidence>
<dbReference type="EMBL" id="JAJVKT010000010">
    <property type="protein sequence ID" value="MCE7508898.1"/>
    <property type="molecule type" value="Genomic_DNA"/>
</dbReference>
<dbReference type="InterPro" id="IPR007487">
    <property type="entry name" value="ABC_transpt-TYRBP-like"/>
</dbReference>
<evidence type="ECO:0000256" key="1">
    <source>
        <dbReference type="SAM" id="SignalP"/>
    </source>
</evidence>
<dbReference type="PANTHER" id="PTHR35271:SF1">
    <property type="entry name" value="ABC TRANSPORTER, SUBSTRATE-BINDING LIPOPROTEIN"/>
    <property type="match status" value="1"/>
</dbReference>
<proteinExistence type="predicted"/>
<reference evidence="2" key="1">
    <citation type="submission" date="2022-01" db="EMBL/GenBank/DDBJ databases">
        <authorList>
            <person name="Karlyshev A.V."/>
            <person name="Jaspars M."/>
        </authorList>
    </citation>
    <scope>NUCLEOTIDE SEQUENCE</scope>
    <source>
        <strain evidence="2">AGSA3-2</strain>
    </source>
</reference>
<organism evidence="2 3">
    <name type="scientific">Alloalcanivorax xenomutans</name>
    <dbReference type="NCBI Taxonomy" id="1094342"/>
    <lineage>
        <taxon>Bacteria</taxon>
        <taxon>Pseudomonadati</taxon>
        <taxon>Pseudomonadota</taxon>
        <taxon>Gammaproteobacteria</taxon>
        <taxon>Oceanospirillales</taxon>
        <taxon>Alcanivoracaceae</taxon>
        <taxon>Alloalcanivorax</taxon>
    </lineage>
</organism>
<feature type="signal peptide" evidence="1">
    <location>
        <begin position="1"/>
        <end position="23"/>
    </location>
</feature>
<feature type="chain" id="PRO_5040419239" description="ABC transporter substrate-binding protein" evidence="1">
    <location>
        <begin position="24"/>
        <end position="284"/>
    </location>
</feature>
<comment type="caution">
    <text evidence="2">The sequence shown here is derived from an EMBL/GenBank/DDBJ whole genome shotgun (WGS) entry which is preliminary data.</text>
</comment>
<evidence type="ECO:0008006" key="4">
    <source>
        <dbReference type="Google" id="ProtNLM"/>
    </source>
</evidence>
<dbReference type="Gene3D" id="3.40.50.2300">
    <property type="match status" value="1"/>
</dbReference>
<keyword evidence="1" id="KW-0732">Signal</keyword>
<dbReference type="PANTHER" id="PTHR35271">
    <property type="entry name" value="ABC TRANSPORTER, SUBSTRATE-BINDING LIPOPROTEIN-RELATED"/>
    <property type="match status" value="1"/>
</dbReference>
<protein>
    <recommendedName>
        <fullName evidence="4">ABC transporter substrate-binding protein</fullName>
    </recommendedName>
</protein>